<evidence type="ECO:0000313" key="3">
    <source>
        <dbReference type="Proteomes" id="UP000230161"/>
    </source>
</evidence>
<dbReference type="AlphaFoldDB" id="A0A2M9C544"/>
<proteinExistence type="predicted"/>
<feature type="transmembrane region" description="Helical" evidence="1">
    <location>
        <begin position="111"/>
        <end position="130"/>
    </location>
</feature>
<feature type="transmembrane region" description="Helical" evidence="1">
    <location>
        <begin position="86"/>
        <end position="105"/>
    </location>
</feature>
<feature type="transmembrane region" description="Helical" evidence="1">
    <location>
        <begin position="55"/>
        <end position="74"/>
    </location>
</feature>
<evidence type="ECO:0000313" key="2">
    <source>
        <dbReference type="EMBL" id="PJJ65619.1"/>
    </source>
</evidence>
<dbReference type="RefSeq" id="WP_100343488.1">
    <property type="nucleotide sequence ID" value="NZ_PGFB01000001.1"/>
</dbReference>
<name>A0A2M9C544_9MICO</name>
<dbReference type="EMBL" id="PGFB01000001">
    <property type="protein sequence ID" value="PJJ65619.1"/>
    <property type="molecule type" value="Genomic_DNA"/>
</dbReference>
<feature type="transmembrane region" description="Helical" evidence="1">
    <location>
        <begin position="17"/>
        <end position="43"/>
    </location>
</feature>
<gene>
    <name evidence="2" type="ORF">CLV54_0656</name>
</gene>
<dbReference type="Proteomes" id="UP000230161">
    <property type="component" value="Unassembled WGS sequence"/>
</dbReference>
<accession>A0A2M9C544</accession>
<keyword evidence="1" id="KW-0812">Transmembrane</keyword>
<keyword evidence="1" id="KW-1133">Transmembrane helix</keyword>
<keyword evidence="3" id="KW-1185">Reference proteome</keyword>
<comment type="caution">
    <text evidence="2">The sequence shown here is derived from an EMBL/GenBank/DDBJ whole genome shotgun (WGS) entry which is preliminary data.</text>
</comment>
<dbReference type="OrthoDB" id="5006886at2"/>
<organism evidence="2 3">
    <name type="scientific">Compostimonas suwonensis</name>
    <dbReference type="NCBI Taxonomy" id="1048394"/>
    <lineage>
        <taxon>Bacteria</taxon>
        <taxon>Bacillati</taxon>
        <taxon>Actinomycetota</taxon>
        <taxon>Actinomycetes</taxon>
        <taxon>Micrococcales</taxon>
        <taxon>Microbacteriaceae</taxon>
        <taxon>Compostimonas</taxon>
    </lineage>
</organism>
<keyword evidence="1" id="KW-0472">Membrane</keyword>
<reference evidence="2 3" key="1">
    <citation type="submission" date="2017-11" db="EMBL/GenBank/DDBJ databases">
        <title>Genomic Encyclopedia of Archaeal and Bacterial Type Strains, Phase II (KMG-II): From Individual Species to Whole Genera.</title>
        <authorList>
            <person name="Goeker M."/>
        </authorList>
    </citation>
    <scope>NUCLEOTIDE SEQUENCE [LARGE SCALE GENOMIC DNA]</scope>
    <source>
        <strain evidence="2 3">DSM 25625</strain>
    </source>
</reference>
<protein>
    <submittedName>
        <fullName evidence="2">Uncharacterized protein</fullName>
    </submittedName>
</protein>
<sequence length="145" mass="15537">MTRSAEDVTRTRPPAELLVATVLSYIAGIAEIVLGILLIFVRYVPDIDDTGDREIVTIVGAATVLLGLFVVSLASGLTRGRRDARILLTVLFSISFVLGLVVLFADADDAWFRVVDLAITAGIVCVLWTGRVARFFARSGGARTG</sequence>
<evidence type="ECO:0000256" key="1">
    <source>
        <dbReference type="SAM" id="Phobius"/>
    </source>
</evidence>